<evidence type="ECO:0000256" key="8">
    <source>
        <dbReference type="ARBA" id="ARBA00024195"/>
    </source>
</evidence>
<accession>A0A336K7N4</accession>
<dbReference type="PROSITE" id="PS00135">
    <property type="entry name" value="TRYPSIN_SER"/>
    <property type="match status" value="1"/>
</dbReference>
<protein>
    <recommendedName>
        <fullName evidence="3">Acrosin</fullName>
        <ecNumber evidence="2">3.4.21.10</ecNumber>
    </recommendedName>
</protein>
<dbReference type="GO" id="GO:0004252">
    <property type="term" value="F:serine-type endopeptidase activity"/>
    <property type="evidence" value="ECO:0007669"/>
    <property type="project" value="InterPro"/>
</dbReference>
<dbReference type="AlphaFoldDB" id="A0A336K7N4"/>
<reference evidence="14" key="1">
    <citation type="submission" date="2018-04" db="EMBL/GenBank/DDBJ databases">
        <authorList>
            <person name="Go L.Y."/>
            <person name="Mitchell J.A."/>
        </authorList>
    </citation>
    <scope>NUCLEOTIDE SEQUENCE</scope>
    <source>
        <tissue evidence="14">Whole organism</tissue>
    </source>
</reference>
<evidence type="ECO:0000259" key="13">
    <source>
        <dbReference type="PROSITE" id="PS50240"/>
    </source>
</evidence>
<comment type="catalytic activity">
    <reaction evidence="1">
        <text>Preferential cleavage: Arg-|-Xaa, Lys-|-Xaa.</text>
        <dbReference type="EC" id="3.4.21.10"/>
    </reaction>
</comment>
<feature type="compositionally biased region" description="Polar residues" evidence="11">
    <location>
        <begin position="876"/>
        <end position="896"/>
    </location>
</feature>
<dbReference type="PANTHER" id="PTHR24252">
    <property type="entry name" value="ACROSIN-RELATED"/>
    <property type="match status" value="1"/>
</dbReference>
<evidence type="ECO:0000256" key="6">
    <source>
        <dbReference type="ARBA" id="ARBA00022825"/>
    </source>
</evidence>
<keyword evidence="4 9" id="KW-0645">Protease</keyword>
<evidence type="ECO:0000256" key="2">
    <source>
        <dbReference type="ARBA" id="ARBA00012050"/>
    </source>
</evidence>
<evidence type="ECO:0000256" key="3">
    <source>
        <dbReference type="ARBA" id="ARBA00017161"/>
    </source>
</evidence>
<dbReference type="CDD" id="cd00190">
    <property type="entry name" value="Tryp_SPc"/>
    <property type="match status" value="1"/>
</dbReference>
<evidence type="ECO:0000256" key="12">
    <source>
        <dbReference type="SAM" id="SignalP"/>
    </source>
</evidence>
<dbReference type="InterPro" id="IPR018114">
    <property type="entry name" value="TRYPSIN_HIS"/>
</dbReference>
<dbReference type="PROSITE" id="PS00134">
    <property type="entry name" value="TRYPSIN_HIS"/>
    <property type="match status" value="1"/>
</dbReference>
<evidence type="ECO:0000256" key="7">
    <source>
        <dbReference type="ARBA" id="ARBA00023157"/>
    </source>
</evidence>
<keyword evidence="6 9" id="KW-0720">Serine protease</keyword>
<dbReference type="InterPro" id="IPR043504">
    <property type="entry name" value="Peptidase_S1_PA_chymotrypsin"/>
</dbReference>
<dbReference type="InterPro" id="IPR001314">
    <property type="entry name" value="Peptidase_S1A"/>
</dbReference>
<dbReference type="PROSITE" id="PS50240">
    <property type="entry name" value="TRYPSIN_DOM"/>
    <property type="match status" value="1"/>
</dbReference>
<evidence type="ECO:0000313" key="14">
    <source>
        <dbReference type="EMBL" id="SSW99668.1"/>
    </source>
</evidence>
<reference evidence="15" key="2">
    <citation type="submission" date="2018-07" db="EMBL/GenBank/DDBJ databases">
        <authorList>
            <person name="Quirk P.G."/>
            <person name="Krulwich T.A."/>
        </authorList>
    </citation>
    <scope>NUCLEOTIDE SEQUENCE</scope>
</reference>
<feature type="compositionally biased region" description="Low complexity" evidence="11">
    <location>
        <begin position="797"/>
        <end position="814"/>
    </location>
</feature>
<feature type="chain" id="PRO_5033778086" description="Acrosin" evidence="12">
    <location>
        <begin position="31"/>
        <end position="902"/>
    </location>
</feature>
<dbReference type="PANTHER" id="PTHR24252:SF8">
    <property type="entry name" value="ACROSIN"/>
    <property type="match status" value="1"/>
</dbReference>
<dbReference type="GO" id="GO:0006508">
    <property type="term" value="P:proteolysis"/>
    <property type="evidence" value="ECO:0007669"/>
    <property type="project" value="UniProtKB-KW"/>
</dbReference>
<dbReference type="InterPro" id="IPR033116">
    <property type="entry name" value="TRYPSIN_SER"/>
</dbReference>
<evidence type="ECO:0000256" key="9">
    <source>
        <dbReference type="RuleBase" id="RU363034"/>
    </source>
</evidence>
<dbReference type="Pfam" id="PF00089">
    <property type="entry name" value="Trypsin"/>
    <property type="match status" value="1"/>
</dbReference>
<feature type="region of interest" description="Disordered" evidence="11">
    <location>
        <begin position="870"/>
        <end position="902"/>
    </location>
</feature>
<dbReference type="InterPro" id="IPR001254">
    <property type="entry name" value="Trypsin_dom"/>
</dbReference>
<gene>
    <name evidence="14" type="primary">CSON000402</name>
</gene>
<name>A0A336K7N4_CULSO</name>
<keyword evidence="5 9" id="KW-0378">Hydrolase</keyword>
<evidence type="ECO:0000256" key="10">
    <source>
        <dbReference type="SAM" id="Coils"/>
    </source>
</evidence>
<evidence type="ECO:0000256" key="5">
    <source>
        <dbReference type="ARBA" id="ARBA00022801"/>
    </source>
</evidence>
<dbReference type="SUPFAM" id="SSF50494">
    <property type="entry name" value="Trypsin-like serine proteases"/>
    <property type="match status" value="1"/>
</dbReference>
<dbReference type="InterPro" id="IPR009003">
    <property type="entry name" value="Peptidase_S1_PA"/>
</dbReference>
<dbReference type="EMBL" id="UFQT01000106">
    <property type="protein sequence ID" value="SSX20048.1"/>
    <property type="molecule type" value="Genomic_DNA"/>
</dbReference>
<feature type="domain" description="Peptidase S1" evidence="13">
    <location>
        <begin position="100"/>
        <end position="362"/>
    </location>
</feature>
<keyword evidence="12" id="KW-0732">Signal</keyword>
<feature type="region of interest" description="Disordered" evidence="11">
    <location>
        <begin position="361"/>
        <end position="396"/>
    </location>
</feature>
<dbReference type="VEuPathDB" id="VectorBase:CSON000402"/>
<keyword evidence="10" id="KW-0175">Coiled coil</keyword>
<organism evidence="14">
    <name type="scientific">Culicoides sonorensis</name>
    <name type="common">Biting midge</name>
    <dbReference type="NCBI Taxonomy" id="179676"/>
    <lineage>
        <taxon>Eukaryota</taxon>
        <taxon>Metazoa</taxon>
        <taxon>Ecdysozoa</taxon>
        <taxon>Arthropoda</taxon>
        <taxon>Hexapoda</taxon>
        <taxon>Insecta</taxon>
        <taxon>Pterygota</taxon>
        <taxon>Neoptera</taxon>
        <taxon>Endopterygota</taxon>
        <taxon>Diptera</taxon>
        <taxon>Nematocera</taxon>
        <taxon>Chironomoidea</taxon>
        <taxon>Ceratopogonidae</taxon>
        <taxon>Ceratopogoninae</taxon>
        <taxon>Culicoides</taxon>
        <taxon>Monoculicoides</taxon>
    </lineage>
</organism>
<proteinExistence type="inferred from homology"/>
<evidence type="ECO:0000256" key="4">
    <source>
        <dbReference type="ARBA" id="ARBA00022670"/>
    </source>
</evidence>
<feature type="compositionally biased region" description="Acidic residues" evidence="11">
    <location>
        <begin position="563"/>
        <end position="576"/>
    </location>
</feature>
<comment type="similarity">
    <text evidence="8">Belongs to the peptidase S1 family. CLIP subfamily.</text>
</comment>
<feature type="signal peptide" evidence="12">
    <location>
        <begin position="1"/>
        <end position="30"/>
    </location>
</feature>
<dbReference type="Gene3D" id="2.40.10.10">
    <property type="entry name" value="Trypsin-like serine proteases"/>
    <property type="match status" value="1"/>
</dbReference>
<keyword evidence="7" id="KW-1015">Disulfide bond</keyword>
<dbReference type="SMART" id="SM00020">
    <property type="entry name" value="Tryp_SPc"/>
    <property type="match status" value="1"/>
</dbReference>
<dbReference type="InterPro" id="IPR044822">
    <property type="entry name" value="Myb_DNA-bind_4"/>
</dbReference>
<dbReference type="FunFam" id="2.40.10.10:FF:000003">
    <property type="entry name" value="Transmembrane serine protease 3"/>
    <property type="match status" value="1"/>
</dbReference>
<evidence type="ECO:0000256" key="1">
    <source>
        <dbReference type="ARBA" id="ARBA00001656"/>
    </source>
</evidence>
<dbReference type="Pfam" id="PF13837">
    <property type="entry name" value="Myb_DNA-bind_4"/>
    <property type="match status" value="1"/>
</dbReference>
<dbReference type="EC" id="3.4.21.10" evidence="2"/>
<evidence type="ECO:0000313" key="15">
    <source>
        <dbReference type="EMBL" id="SSX20048.1"/>
    </source>
</evidence>
<feature type="compositionally biased region" description="Polar residues" evidence="11">
    <location>
        <begin position="777"/>
        <end position="796"/>
    </location>
</feature>
<evidence type="ECO:0000256" key="11">
    <source>
        <dbReference type="SAM" id="MobiDB-lite"/>
    </source>
</evidence>
<feature type="coiled-coil region" evidence="10">
    <location>
        <begin position="815"/>
        <end position="842"/>
    </location>
</feature>
<dbReference type="PRINTS" id="PR00722">
    <property type="entry name" value="CHYMOTRYPSIN"/>
</dbReference>
<feature type="region of interest" description="Disordered" evidence="11">
    <location>
        <begin position="552"/>
        <end position="576"/>
    </location>
</feature>
<dbReference type="EMBL" id="UFQS01000106">
    <property type="protein sequence ID" value="SSW99668.1"/>
    <property type="molecule type" value="Genomic_DNA"/>
</dbReference>
<sequence>MNNMNTEMLHHSLTLIVVILLLFIHKNIEARVVFTEGTPLNTESFNSTSSSLDESLLTTLRYKRSGGFPKIPVQEKSTYFTARECGTRVVNFDPLRKGKIVGGTSTPYGAYPWQVEIQMFQLDLVKFVHHCGGAVIGKNLVLTAAHCLERPQIQSLRIVIGDHSLDQRDLHEHSYRVQSVLIHPDFRKDGPYSNDIAIIKLKAHGIGFNTHVRPICLPDPNESIPAGTICSVTGWGIQRAEDLKSLSSVLRVAAVPIMDTEMCRSNSINGGRSQKILDSMLCAGTTDGGMDACAGDSGGPLACEYNNKFYLTGLVSWGDGCAKKNRPGVYTRVESFINKETIQINMNTRKNRKRTWKVQESQEIQFDDDDESGKKTEIQVKDSSDNHVEAQKQQQQQVPDSKRLLSFLQSWQEAKEAQVKGNLRKDMPESISDRMAAKGFPISVNVARIKIMNFIKKYNLVKKMAAEGKPNTWSHFHTVKKILEFGPPILPTANVIIPMENIKEEEKVNLTGNTLKIAERKVSIDAQKSGAGNIDLIEIPDEDPHVLRPRVYFSESEPRDQGSDDTDDSELSDEDLDFENPLDKISFGFHSENGIKSKSVTATNNVLPPKMPKLEKKIKCPVDIDNHIKPTIIPNQKQNLAQIPAQIGPRPIVPKQQIIPIPTNLNLPRNMSNGAPQQYLIVRPLNPSNPGQTKTLAIPMGGQFKIGSGKPEIAQTTLNDPGKTISSPKKSVMASNHIKMLNIPKISAQTTTSNVNTTLTSGIPMFTQPLPPPLVASGTNLPNSGPTGVNGRQNANSSPCSSPGSSSSPQKSPSVRQLLSNVIQLETNIFNLQHERLQLERARFEMERDYGKEMINIFREIKDKLCDKISVPSVPTPNSEPTKQNIPSTPNDATVTDDNKQK</sequence>
<feature type="compositionally biased region" description="Basic and acidic residues" evidence="11">
    <location>
        <begin position="372"/>
        <end position="390"/>
    </location>
</feature>
<feature type="region of interest" description="Disordered" evidence="11">
    <location>
        <begin position="759"/>
        <end position="815"/>
    </location>
</feature>